<dbReference type="PROSITE" id="PS00041">
    <property type="entry name" value="HTH_ARAC_FAMILY_1"/>
    <property type="match status" value="1"/>
</dbReference>
<protein>
    <submittedName>
        <fullName evidence="5">AraC family transcriptional regulator</fullName>
    </submittedName>
</protein>
<dbReference type="InterPro" id="IPR003313">
    <property type="entry name" value="AraC-bd"/>
</dbReference>
<dbReference type="InterPro" id="IPR020449">
    <property type="entry name" value="Tscrpt_reg_AraC-type_HTH"/>
</dbReference>
<keyword evidence="2" id="KW-0238">DNA-binding</keyword>
<evidence type="ECO:0000256" key="2">
    <source>
        <dbReference type="ARBA" id="ARBA00023125"/>
    </source>
</evidence>
<dbReference type="RefSeq" id="WP_190929068.1">
    <property type="nucleotide sequence ID" value="NZ_JACXJA010000020.1"/>
</dbReference>
<dbReference type="InterPro" id="IPR018062">
    <property type="entry name" value="HTH_AraC-typ_CS"/>
</dbReference>
<evidence type="ECO:0000256" key="3">
    <source>
        <dbReference type="ARBA" id="ARBA00023163"/>
    </source>
</evidence>
<dbReference type="Proteomes" id="UP000639396">
    <property type="component" value="Unassembled WGS sequence"/>
</dbReference>
<gene>
    <name evidence="5" type="ORF">IDH45_15680</name>
</gene>
<keyword evidence="6" id="KW-1185">Reference proteome</keyword>
<dbReference type="EMBL" id="JACXJA010000020">
    <property type="protein sequence ID" value="MBD2863433.1"/>
    <property type="molecule type" value="Genomic_DNA"/>
</dbReference>
<dbReference type="PANTHER" id="PTHR43280">
    <property type="entry name" value="ARAC-FAMILY TRANSCRIPTIONAL REGULATOR"/>
    <property type="match status" value="1"/>
</dbReference>
<dbReference type="GO" id="GO:0003700">
    <property type="term" value="F:DNA-binding transcription factor activity"/>
    <property type="evidence" value="ECO:0007669"/>
    <property type="project" value="InterPro"/>
</dbReference>
<accession>A0A927H0L8</accession>
<evidence type="ECO:0000313" key="6">
    <source>
        <dbReference type="Proteomes" id="UP000639396"/>
    </source>
</evidence>
<dbReference type="Pfam" id="PF12833">
    <property type="entry name" value="HTH_18"/>
    <property type="match status" value="1"/>
</dbReference>
<evidence type="ECO:0000256" key="1">
    <source>
        <dbReference type="ARBA" id="ARBA00023015"/>
    </source>
</evidence>
<dbReference type="InterPro" id="IPR018060">
    <property type="entry name" value="HTH_AraC"/>
</dbReference>
<sequence>MLRTSYGFQYNEIPERLIVMESLGCGQALDTGYGNDGMRRPGRGHLFQYTLSGEGAIAVGGQTYSVPKHHGFFVTIPSEHRYFYPPTATKPWEFIWIRAIGRTMEEYWEHFIRSFGHVAMFRPDSEPIRLMWSMYRDAAGQGLRDKYHTSLRLTEWALSFERIAEGGDGSVRPLPESLQNAKAFIEGHIGTDVSLDDAAAAAGMSKHHFCKVFKLYTGVTPMHYLRKIRVEEAAKMLRNSTLPIERISEQTGFDNVSYFGKVFRQLVGSTPSEYRKGMSNSNDSRLLQIVD</sequence>
<keyword evidence="1" id="KW-0805">Transcription regulation</keyword>
<dbReference type="PRINTS" id="PR00032">
    <property type="entry name" value="HTHARAC"/>
</dbReference>
<dbReference type="InterPro" id="IPR037923">
    <property type="entry name" value="HTH-like"/>
</dbReference>
<dbReference type="PANTHER" id="PTHR43280:SF2">
    <property type="entry name" value="HTH-TYPE TRANSCRIPTIONAL REGULATOR EXSA"/>
    <property type="match status" value="1"/>
</dbReference>
<organism evidence="5 6">
    <name type="scientific">Paenibacillus oceani</name>
    <dbReference type="NCBI Taxonomy" id="2772510"/>
    <lineage>
        <taxon>Bacteria</taxon>
        <taxon>Bacillati</taxon>
        <taxon>Bacillota</taxon>
        <taxon>Bacilli</taxon>
        <taxon>Bacillales</taxon>
        <taxon>Paenibacillaceae</taxon>
        <taxon>Paenibacillus</taxon>
    </lineage>
</organism>
<comment type="caution">
    <text evidence="5">The sequence shown here is derived from an EMBL/GenBank/DDBJ whole genome shotgun (WGS) entry which is preliminary data.</text>
</comment>
<dbReference type="SUPFAM" id="SSF51215">
    <property type="entry name" value="Regulatory protein AraC"/>
    <property type="match status" value="1"/>
</dbReference>
<dbReference type="SUPFAM" id="SSF46689">
    <property type="entry name" value="Homeodomain-like"/>
    <property type="match status" value="2"/>
</dbReference>
<dbReference type="Pfam" id="PF02311">
    <property type="entry name" value="AraC_binding"/>
    <property type="match status" value="1"/>
</dbReference>
<dbReference type="GO" id="GO:0043565">
    <property type="term" value="F:sequence-specific DNA binding"/>
    <property type="evidence" value="ECO:0007669"/>
    <property type="project" value="InterPro"/>
</dbReference>
<dbReference type="AlphaFoldDB" id="A0A927H0L8"/>
<evidence type="ECO:0000313" key="5">
    <source>
        <dbReference type="EMBL" id="MBD2863433.1"/>
    </source>
</evidence>
<dbReference type="PROSITE" id="PS01124">
    <property type="entry name" value="HTH_ARAC_FAMILY_2"/>
    <property type="match status" value="1"/>
</dbReference>
<dbReference type="Gene3D" id="1.10.10.60">
    <property type="entry name" value="Homeodomain-like"/>
    <property type="match status" value="2"/>
</dbReference>
<name>A0A927H0L8_9BACL</name>
<proteinExistence type="predicted"/>
<dbReference type="SMART" id="SM00342">
    <property type="entry name" value="HTH_ARAC"/>
    <property type="match status" value="1"/>
</dbReference>
<keyword evidence="3" id="KW-0804">Transcription</keyword>
<reference evidence="5" key="1">
    <citation type="submission" date="2020-09" db="EMBL/GenBank/DDBJ databases">
        <title>A novel bacterium of genus Paenibacillus, isolated from South China Sea.</title>
        <authorList>
            <person name="Huang H."/>
            <person name="Mo K."/>
            <person name="Hu Y."/>
        </authorList>
    </citation>
    <scope>NUCLEOTIDE SEQUENCE</scope>
    <source>
        <strain evidence="5">IB182363</strain>
    </source>
</reference>
<feature type="domain" description="HTH araC/xylS-type" evidence="4">
    <location>
        <begin position="179"/>
        <end position="277"/>
    </location>
</feature>
<evidence type="ECO:0000259" key="4">
    <source>
        <dbReference type="PROSITE" id="PS01124"/>
    </source>
</evidence>
<dbReference type="InterPro" id="IPR009057">
    <property type="entry name" value="Homeodomain-like_sf"/>
</dbReference>